<protein>
    <recommendedName>
        <fullName evidence="1">C-type lectin domain-containing protein</fullName>
    </recommendedName>
</protein>
<dbReference type="AlphaFoldDB" id="A0A3M6UKV3"/>
<dbReference type="Pfam" id="PF00024">
    <property type="entry name" value="PAN_1"/>
    <property type="match status" value="1"/>
</dbReference>
<comment type="caution">
    <text evidence="2">The sequence shown here is derived from an EMBL/GenBank/DDBJ whole genome shotgun (WGS) entry which is preliminary data.</text>
</comment>
<name>A0A3M6UKV3_POCDA</name>
<dbReference type="InterPro" id="IPR016186">
    <property type="entry name" value="C-type_lectin-like/link_sf"/>
</dbReference>
<organism evidence="2 3">
    <name type="scientific">Pocillopora damicornis</name>
    <name type="common">Cauliflower coral</name>
    <name type="synonym">Millepora damicornis</name>
    <dbReference type="NCBI Taxonomy" id="46731"/>
    <lineage>
        <taxon>Eukaryota</taxon>
        <taxon>Metazoa</taxon>
        <taxon>Cnidaria</taxon>
        <taxon>Anthozoa</taxon>
        <taxon>Hexacorallia</taxon>
        <taxon>Scleractinia</taxon>
        <taxon>Astrocoeniina</taxon>
        <taxon>Pocilloporidae</taxon>
        <taxon>Pocillopora</taxon>
    </lineage>
</organism>
<dbReference type="Gene3D" id="3.10.100.10">
    <property type="entry name" value="Mannose-Binding Protein A, subunit A"/>
    <property type="match status" value="2"/>
</dbReference>
<dbReference type="EMBL" id="RCHS01001299">
    <property type="protein sequence ID" value="RMX54199.1"/>
    <property type="molecule type" value="Genomic_DNA"/>
</dbReference>
<proteinExistence type="predicted"/>
<dbReference type="InterPro" id="IPR016187">
    <property type="entry name" value="CTDL_fold"/>
</dbReference>
<dbReference type="PANTHER" id="PTHR22803">
    <property type="entry name" value="MANNOSE, PHOSPHOLIPASE, LECTIN RECEPTOR RELATED"/>
    <property type="match status" value="1"/>
</dbReference>
<feature type="domain" description="C-type lectin" evidence="1">
    <location>
        <begin position="434"/>
        <end position="536"/>
    </location>
</feature>
<evidence type="ECO:0000313" key="2">
    <source>
        <dbReference type="EMBL" id="RMX54199.1"/>
    </source>
</evidence>
<dbReference type="SMART" id="SM00034">
    <property type="entry name" value="CLECT"/>
    <property type="match status" value="2"/>
</dbReference>
<dbReference type="InterPro" id="IPR001304">
    <property type="entry name" value="C-type_lectin-like"/>
</dbReference>
<dbReference type="Proteomes" id="UP000275408">
    <property type="component" value="Unassembled WGS sequence"/>
</dbReference>
<accession>A0A3M6UKV3</accession>
<dbReference type="InterPro" id="IPR050111">
    <property type="entry name" value="C-type_lectin/snaclec_domain"/>
</dbReference>
<evidence type="ECO:0000313" key="3">
    <source>
        <dbReference type="Proteomes" id="UP000275408"/>
    </source>
</evidence>
<keyword evidence="3" id="KW-1185">Reference proteome</keyword>
<dbReference type="InterPro" id="IPR003609">
    <property type="entry name" value="Pan_app"/>
</dbReference>
<dbReference type="CDD" id="cd00037">
    <property type="entry name" value="CLECT"/>
    <property type="match status" value="1"/>
</dbReference>
<feature type="domain" description="C-type lectin" evidence="1">
    <location>
        <begin position="163"/>
        <end position="283"/>
    </location>
</feature>
<reference evidence="2 3" key="1">
    <citation type="journal article" date="2018" name="Sci. Rep.">
        <title>Comparative analysis of the Pocillopora damicornis genome highlights role of immune system in coral evolution.</title>
        <authorList>
            <person name="Cunning R."/>
            <person name="Bay R.A."/>
            <person name="Gillette P."/>
            <person name="Baker A.C."/>
            <person name="Traylor-Knowles N."/>
        </authorList>
    </citation>
    <scope>NUCLEOTIDE SEQUENCE [LARGE SCALE GENOMIC DNA]</scope>
    <source>
        <strain evidence="2">RSMAS</strain>
        <tissue evidence="2">Whole animal</tissue>
    </source>
</reference>
<feature type="non-terminal residue" evidence="2">
    <location>
        <position position="626"/>
    </location>
</feature>
<dbReference type="SUPFAM" id="SSF56436">
    <property type="entry name" value="C-type lectin-like"/>
    <property type="match status" value="2"/>
</dbReference>
<dbReference type="PROSITE" id="PS50041">
    <property type="entry name" value="C_TYPE_LECTIN_2"/>
    <property type="match status" value="2"/>
</dbReference>
<gene>
    <name evidence="2" type="ORF">pdam_00013642</name>
</gene>
<evidence type="ECO:0000259" key="1">
    <source>
        <dbReference type="PROSITE" id="PS50041"/>
    </source>
</evidence>
<sequence length="626" mass="69785">MENDFTFRMAFSKLLTPTLRSSFCLSLLVFCVLSTDYNRILIFKEPIFNAALTGHIIRTVKVSDDGGCRVMCYMEPNCVSFNVGPSDDGTRTCNLNNATDDSVSPTSLVDRPNFSYNGAENFCLGDPCPGENSVCQVGFTKKGFRCKFLERCNEGFLRGEASLSGSCYKLITKAETWSNANAKCKSLGAQLIKIESAFENDFLTQAFFKGTSEAYWIGLSDQVHEGKWIWTDGSSLGANDYSHWGNDNPNNYGRNQNCGQIVRGDFKLGSLQLKGFKDGEWNDFSFAALSALLPFHLTVLSKEYSRILEFKEPVPNKALNGHLIRAEKVADEGSCRVFCYLEPNCVSINVGPQEDGGRICELNSKTDGSSSLSALRQKNQYTYYGIENPCRSNPCAREGKLCQAGFTEKGFRCVCREMSEEGHCKDCPTDWKPYGTSCYAVFTTELSWKDGEDHCNSMNARLVKITSKDEAAFIREDLGVNSQNTAYWIGLHEKESNDEWKWSDGSELDVFIDWNTGEPNIGSIACAVLFDGKWRDRMLSKEYSRIIVFKEPVPSKALNGHLIRAEKVADEGSCRVFCYLEPNCTSINVGPHEDGGRSCELNTKADGSPSLSALRQKNRYTYHGIG</sequence>
<dbReference type="Pfam" id="PF00059">
    <property type="entry name" value="Lectin_C"/>
    <property type="match status" value="2"/>
</dbReference>
<dbReference type="OrthoDB" id="5983182at2759"/>